<evidence type="ECO:0000313" key="1">
    <source>
        <dbReference type="EMBL" id="CAK7354324.1"/>
    </source>
</evidence>
<dbReference type="AlphaFoldDB" id="A0AAV1SMS9"/>
<gene>
    <name evidence="1" type="ORF">DCAF_LOCUS25178</name>
</gene>
<protein>
    <submittedName>
        <fullName evidence="1">Uncharacterized protein</fullName>
    </submittedName>
</protein>
<sequence>MASGLKKTVELVSLGDEGEIKMETGIWDLGDLTRNISTTDADGDVDDEVPVEDVLSGLEDRSDCHQLREAFKIFYGNGNGYIELKTVLQCLGLDKRWDMDQLQKMLKAADLNFNGKIDLGMSIQFLFGK</sequence>
<dbReference type="GO" id="GO:0005509">
    <property type="term" value="F:calcium ion binding"/>
    <property type="evidence" value="ECO:0007669"/>
    <property type="project" value="InterPro"/>
</dbReference>
<evidence type="ECO:0000313" key="2">
    <source>
        <dbReference type="Proteomes" id="UP001314170"/>
    </source>
</evidence>
<dbReference type="EMBL" id="CAWUPB010001194">
    <property type="protein sequence ID" value="CAK7354324.1"/>
    <property type="molecule type" value="Genomic_DNA"/>
</dbReference>
<organism evidence="1 2">
    <name type="scientific">Dovyalis caffra</name>
    <dbReference type="NCBI Taxonomy" id="77055"/>
    <lineage>
        <taxon>Eukaryota</taxon>
        <taxon>Viridiplantae</taxon>
        <taxon>Streptophyta</taxon>
        <taxon>Embryophyta</taxon>
        <taxon>Tracheophyta</taxon>
        <taxon>Spermatophyta</taxon>
        <taxon>Magnoliopsida</taxon>
        <taxon>eudicotyledons</taxon>
        <taxon>Gunneridae</taxon>
        <taxon>Pentapetalae</taxon>
        <taxon>rosids</taxon>
        <taxon>fabids</taxon>
        <taxon>Malpighiales</taxon>
        <taxon>Salicaceae</taxon>
        <taxon>Flacourtieae</taxon>
        <taxon>Dovyalis</taxon>
    </lineage>
</organism>
<dbReference type="InterPro" id="IPR002048">
    <property type="entry name" value="EF_hand_dom"/>
</dbReference>
<reference evidence="1 2" key="1">
    <citation type="submission" date="2024-01" db="EMBL/GenBank/DDBJ databases">
        <authorList>
            <person name="Waweru B."/>
        </authorList>
    </citation>
    <scope>NUCLEOTIDE SEQUENCE [LARGE SCALE GENOMIC DNA]</scope>
</reference>
<dbReference type="SUPFAM" id="SSF47473">
    <property type="entry name" value="EF-hand"/>
    <property type="match status" value="1"/>
</dbReference>
<dbReference type="CDD" id="cd00051">
    <property type="entry name" value="EFh"/>
    <property type="match status" value="1"/>
</dbReference>
<dbReference type="InterPro" id="IPR011992">
    <property type="entry name" value="EF-hand-dom_pair"/>
</dbReference>
<proteinExistence type="predicted"/>
<name>A0AAV1SMS9_9ROSI</name>
<accession>A0AAV1SMS9</accession>
<dbReference type="Proteomes" id="UP001314170">
    <property type="component" value="Unassembled WGS sequence"/>
</dbReference>
<dbReference type="Gene3D" id="1.10.238.10">
    <property type="entry name" value="EF-hand"/>
    <property type="match status" value="1"/>
</dbReference>
<keyword evidence="2" id="KW-1185">Reference proteome</keyword>
<comment type="caution">
    <text evidence="1">The sequence shown here is derived from an EMBL/GenBank/DDBJ whole genome shotgun (WGS) entry which is preliminary data.</text>
</comment>